<dbReference type="AlphaFoldDB" id="A0AA35S0U4"/>
<comment type="caution">
    <text evidence="2">The sequence shown here is derived from an EMBL/GenBank/DDBJ whole genome shotgun (WGS) entry which is preliminary data.</text>
</comment>
<sequence length="231" mass="25831">MSVFLQVLWEDCSQQETSLVISRVDSVPLSLSLSVCLHTSSERETREEDVCVQRGREDSQTPSQLPSTHAGHIHHPSLPHCRGADCRGAGSTRETGGSSVYGLIILGVPDTFMEGMTSELSQAMGDNYFMAKFFTLLITMLHVSTSATLQSHIFNFLRVFIHNFRESTLLGESDTNLRRSLTTIANFVKDDSKIKRPFGDDHEKQYIYKEPAVTTLAEIVLRLHSSPNRLT</sequence>
<protein>
    <submittedName>
        <fullName evidence="2">Uncharacterized protein</fullName>
    </submittedName>
</protein>
<organism evidence="2 3">
    <name type="scientific">Geodia barretti</name>
    <name type="common">Barrett's horny sponge</name>
    <dbReference type="NCBI Taxonomy" id="519541"/>
    <lineage>
        <taxon>Eukaryota</taxon>
        <taxon>Metazoa</taxon>
        <taxon>Porifera</taxon>
        <taxon>Demospongiae</taxon>
        <taxon>Heteroscleromorpha</taxon>
        <taxon>Tetractinellida</taxon>
        <taxon>Astrophorina</taxon>
        <taxon>Geodiidae</taxon>
        <taxon>Geodia</taxon>
    </lineage>
</organism>
<evidence type="ECO:0000256" key="1">
    <source>
        <dbReference type="SAM" id="MobiDB-lite"/>
    </source>
</evidence>
<name>A0AA35S0U4_GEOBA</name>
<accession>A0AA35S0U4</accession>
<proteinExistence type="predicted"/>
<dbReference type="Proteomes" id="UP001174909">
    <property type="component" value="Unassembled WGS sequence"/>
</dbReference>
<evidence type="ECO:0000313" key="3">
    <source>
        <dbReference type="Proteomes" id="UP001174909"/>
    </source>
</evidence>
<keyword evidence="3" id="KW-1185">Reference proteome</keyword>
<evidence type="ECO:0000313" key="2">
    <source>
        <dbReference type="EMBL" id="CAI8021365.1"/>
    </source>
</evidence>
<dbReference type="EMBL" id="CASHTH010001891">
    <property type="protein sequence ID" value="CAI8021365.1"/>
    <property type="molecule type" value="Genomic_DNA"/>
</dbReference>
<gene>
    <name evidence="2" type="ORF">GBAR_LOCUS12682</name>
</gene>
<feature type="compositionally biased region" description="Basic and acidic residues" evidence="1">
    <location>
        <begin position="46"/>
        <end position="59"/>
    </location>
</feature>
<reference evidence="2" key="1">
    <citation type="submission" date="2023-03" db="EMBL/GenBank/DDBJ databases">
        <authorList>
            <person name="Steffen K."/>
            <person name="Cardenas P."/>
        </authorList>
    </citation>
    <scope>NUCLEOTIDE SEQUENCE</scope>
</reference>
<feature type="region of interest" description="Disordered" evidence="1">
    <location>
        <begin position="46"/>
        <end position="77"/>
    </location>
</feature>